<dbReference type="Proteomes" id="UP000070598">
    <property type="component" value="Unassembled WGS sequence"/>
</dbReference>
<feature type="region of interest" description="Disordered" evidence="1">
    <location>
        <begin position="58"/>
        <end position="86"/>
    </location>
</feature>
<dbReference type="Proteomes" id="UP000070659">
    <property type="component" value="Unassembled WGS sequence"/>
</dbReference>
<evidence type="ECO:0000313" key="3">
    <source>
        <dbReference type="EMBL" id="KWX08177.1"/>
    </source>
</evidence>
<organism evidence="2 5">
    <name type="scientific">Carbonactinospora thermoautotrophica</name>
    <dbReference type="NCBI Taxonomy" id="1469144"/>
    <lineage>
        <taxon>Bacteria</taxon>
        <taxon>Bacillati</taxon>
        <taxon>Actinomycetota</taxon>
        <taxon>Actinomycetes</taxon>
        <taxon>Kitasatosporales</taxon>
        <taxon>Carbonactinosporaceae</taxon>
        <taxon>Carbonactinospora</taxon>
    </lineage>
</organism>
<dbReference type="EMBL" id="JYIJ01000017">
    <property type="protein sequence ID" value="KWX03721.1"/>
    <property type="molecule type" value="Genomic_DNA"/>
</dbReference>
<comment type="caution">
    <text evidence="2">The sequence shown here is derived from an EMBL/GenBank/DDBJ whole genome shotgun (WGS) entry which is preliminary data.</text>
</comment>
<proteinExistence type="predicted"/>
<dbReference type="PATRIC" id="fig|1469144.8.peg.3177"/>
<accession>A0A132N0Q4</accession>
<dbReference type="EMBL" id="JYIK01001004">
    <property type="protein sequence ID" value="KWX08177.1"/>
    <property type="molecule type" value="Genomic_DNA"/>
</dbReference>
<sequence>MSDWLTAEEVAEYTERGDYLGAMIEAFYRHADAFNDATKALPHGEQSALWFGIDPVPRWSPDSAEPPDAEVEPAGGIADMSALSTD</sequence>
<dbReference type="AlphaFoldDB" id="A0A132N0Q4"/>
<name>A0A132N0Q4_9ACTN</name>
<dbReference type="RefSeq" id="WP_067070416.1">
    <property type="nucleotide sequence ID" value="NZ_JYIJ01000017.1"/>
</dbReference>
<evidence type="ECO:0000313" key="5">
    <source>
        <dbReference type="Proteomes" id="UP000070659"/>
    </source>
</evidence>
<reference evidence="2 5" key="2">
    <citation type="submission" date="2015-02" db="EMBL/GenBank/DDBJ databases">
        <title>Physiological reanalysis, assessment of diazotrophy, and genome sequences of multiple isolates of Streptomyces thermoautotrophicus.</title>
        <authorList>
            <person name="MacKellar D.C."/>
            <person name="Lieber L."/>
            <person name="Norman J."/>
            <person name="Bolger A."/>
            <person name="Tobin C."/>
            <person name="Murray J.W."/>
            <person name="Prell J."/>
        </authorList>
    </citation>
    <scope>NUCLEOTIDE SEQUENCE [LARGE SCALE GENOMIC DNA]</scope>
    <source>
        <strain evidence="2 5">UBT1</strain>
    </source>
</reference>
<reference evidence="4" key="1">
    <citation type="submission" date="2015-02" db="EMBL/GenBank/DDBJ databases">
        <title>Physiological reanalysis, assessment of diazotrophy, and genome sequences of multiple isolates of Streptomyces thermoautotrophicus.</title>
        <authorList>
            <person name="MacKellar D.C."/>
            <person name="Lieber L."/>
            <person name="Norman J."/>
            <person name="Bolger A."/>
            <person name="Tobin C."/>
            <person name="Murray J.W."/>
            <person name="Friesen M."/>
            <person name="Prell J."/>
        </authorList>
    </citation>
    <scope>NUCLEOTIDE SEQUENCE [LARGE SCALE GENOMIC DNA]</scope>
    <source>
        <strain evidence="4">UBT1</strain>
    </source>
</reference>
<evidence type="ECO:0000313" key="4">
    <source>
        <dbReference type="Proteomes" id="UP000070598"/>
    </source>
</evidence>
<evidence type="ECO:0000313" key="2">
    <source>
        <dbReference type="EMBL" id="KWX03721.1"/>
    </source>
</evidence>
<protein>
    <submittedName>
        <fullName evidence="2">Uncharacterized protein</fullName>
    </submittedName>
</protein>
<gene>
    <name evidence="2" type="ORF">TH66_13055</name>
    <name evidence="3" type="ORF">TR74_16110</name>
</gene>
<evidence type="ECO:0000256" key="1">
    <source>
        <dbReference type="SAM" id="MobiDB-lite"/>
    </source>
</evidence>